<evidence type="ECO:0000313" key="7">
    <source>
        <dbReference type="EMBL" id="KAB7498471.1"/>
    </source>
</evidence>
<dbReference type="GO" id="GO:0017183">
    <property type="term" value="P:protein histidyl modification to diphthamide"/>
    <property type="evidence" value="ECO:0007669"/>
    <property type="project" value="UniProtKB-UniPathway"/>
</dbReference>
<dbReference type="Proteomes" id="UP000326759">
    <property type="component" value="Unassembled WGS sequence"/>
</dbReference>
<dbReference type="InterPro" id="IPR042263">
    <property type="entry name" value="DPH1/DPH2_1"/>
</dbReference>
<dbReference type="AlphaFoldDB" id="A0A5N5TCR0"/>
<evidence type="ECO:0000256" key="3">
    <source>
        <dbReference type="ARBA" id="ARBA00006179"/>
    </source>
</evidence>
<dbReference type="SFLD" id="SFLDS00032">
    <property type="entry name" value="Radical_SAM_3-amino-3-carboxyp"/>
    <property type="match status" value="1"/>
</dbReference>
<gene>
    <name evidence="8" type="primary">dph2_0</name>
    <name evidence="7" type="synonym">dph2_1</name>
    <name evidence="7" type="ORF">Anas_08122</name>
    <name evidence="8" type="ORF">Anas_10274</name>
</gene>
<comment type="caution">
    <text evidence="8">The sequence shown here is derived from an EMBL/GenBank/DDBJ whole genome shotgun (WGS) entry which is preliminary data.</text>
</comment>
<dbReference type="PANTHER" id="PTHR10762:SF2">
    <property type="entry name" value="2-(3-AMINO-3-CARBOXYPROPYL)HISTIDINE SYNTHASE SUBUNIT 2"/>
    <property type="match status" value="1"/>
</dbReference>
<evidence type="ECO:0000313" key="9">
    <source>
        <dbReference type="Proteomes" id="UP000326759"/>
    </source>
</evidence>
<dbReference type="InterPro" id="IPR042265">
    <property type="entry name" value="DPH1/DPH2_3"/>
</dbReference>
<keyword evidence="5" id="KW-0408">Iron</keyword>
<keyword evidence="9" id="KW-1185">Reference proteome</keyword>
<dbReference type="UniPathway" id="UPA00559"/>
<dbReference type="GO" id="GO:0046872">
    <property type="term" value="F:metal ion binding"/>
    <property type="evidence" value="ECO:0007669"/>
    <property type="project" value="UniProtKB-KW"/>
</dbReference>
<dbReference type="GO" id="GO:0051536">
    <property type="term" value="F:iron-sulfur cluster binding"/>
    <property type="evidence" value="ECO:0007669"/>
    <property type="project" value="UniProtKB-KW"/>
</dbReference>
<dbReference type="EMBL" id="SEYY01019256">
    <property type="protein sequence ID" value="KAB7498471.1"/>
    <property type="molecule type" value="Genomic_DNA"/>
</dbReference>
<sequence>MDLLQIYCIKECAEWILANKFKQLLKKEIGFNPIVLQDSNRSCGKCCVDERSSKPRGIEAVIHFGNACLTPTISLPVLFVLNSLLPFESNKLIELILSSSDSPKEDEDVIFTLKTHFSNLILSKLVIPEKAELIYYNESKNVNVDELNINETNEKTLLINNRKFILPENKELKDYNFIYICGENPTMMSCHMRFSDKIFYLVDVEKLSFTRCNFIKTVMGRSKKIEQVREAKSIGILMTLIHNHREISNRMKQLIKSSNKKCYLFVLGPITEAKLGNIVCADIFVYVSCPENSLFDRNKDNYLYKKLVTPWELEVALNPLYEWSLNFETNFSELLTVDIEEESEKETKETLPSGINYTEEREKSDTEIIERKPGTLYKLHENGAGEVLQSLSWKGLNPSEESSVPIGTVVEGRSGIAMQYDSEIKYNV</sequence>
<evidence type="ECO:0000256" key="4">
    <source>
        <dbReference type="ARBA" id="ARBA00022723"/>
    </source>
</evidence>
<dbReference type="InterPro" id="IPR016435">
    <property type="entry name" value="DPH1/DPH2"/>
</dbReference>
<dbReference type="PANTHER" id="PTHR10762">
    <property type="entry name" value="DIPHTHAMIDE BIOSYNTHESIS PROTEIN"/>
    <property type="match status" value="1"/>
</dbReference>
<comment type="cofactor">
    <cofactor evidence="1">
        <name>[4Fe-4S] cluster</name>
        <dbReference type="ChEBI" id="CHEBI:49883"/>
    </cofactor>
</comment>
<comment type="similarity">
    <text evidence="3">Belongs to the DPH1/DPH2 family. DPH2 subfamily.</text>
</comment>
<dbReference type="Gene3D" id="3.40.50.11860">
    <property type="entry name" value="Diphthamide synthesis DPH1/DPH2 domain 3"/>
    <property type="match status" value="1"/>
</dbReference>
<protein>
    <submittedName>
        <fullName evidence="8">Diphthamide biosynthesis protein 2</fullName>
    </submittedName>
</protein>
<name>A0A5N5TCR0_9CRUS</name>
<dbReference type="NCBIfam" id="TIGR00322">
    <property type="entry name" value="diphth2_R"/>
    <property type="match status" value="1"/>
</dbReference>
<evidence type="ECO:0000256" key="6">
    <source>
        <dbReference type="ARBA" id="ARBA00023014"/>
    </source>
</evidence>
<dbReference type="OrthoDB" id="361972at2759"/>
<dbReference type="FunFam" id="3.40.50.11860:FF:000001">
    <property type="entry name" value="2-(3-amino-3-carboxypropyl)histidine synthase subunit 2"/>
    <property type="match status" value="1"/>
</dbReference>
<keyword evidence="4" id="KW-0479">Metal-binding</keyword>
<dbReference type="GO" id="GO:0090560">
    <property type="term" value="F:2-(3-amino-3-carboxypropyl)histidine synthase activity"/>
    <property type="evidence" value="ECO:0007669"/>
    <property type="project" value="InterPro"/>
</dbReference>
<dbReference type="Gene3D" id="3.40.50.11840">
    <property type="entry name" value="Diphthamide synthesis DPH1/DPH2 domain 1"/>
    <property type="match status" value="1"/>
</dbReference>
<accession>A0A5N5TCR0</accession>
<dbReference type="Pfam" id="PF01866">
    <property type="entry name" value="Diphthamide_syn"/>
    <property type="match status" value="1"/>
</dbReference>
<keyword evidence="6" id="KW-0411">Iron-sulfur</keyword>
<comment type="pathway">
    <text evidence="2">Protein modification; peptidyl-diphthamide biosynthesis.</text>
</comment>
<reference evidence="8 9" key="1">
    <citation type="journal article" date="2019" name="PLoS Biol.">
        <title>Sex chromosomes control vertical transmission of feminizing Wolbachia symbionts in an isopod.</title>
        <authorList>
            <person name="Becking T."/>
            <person name="Chebbi M.A."/>
            <person name="Giraud I."/>
            <person name="Moumen B."/>
            <person name="Laverre T."/>
            <person name="Caubet Y."/>
            <person name="Peccoud J."/>
            <person name="Gilbert C."/>
            <person name="Cordaux R."/>
        </authorList>
    </citation>
    <scope>NUCLEOTIDE SEQUENCE [LARGE SCALE GENOMIC DNA]</scope>
    <source>
        <strain evidence="8">ANa2</strain>
        <tissue evidence="8">Whole body excluding digestive tract and cuticle</tissue>
    </source>
</reference>
<evidence type="ECO:0000313" key="8">
    <source>
        <dbReference type="EMBL" id="KAB7504017.1"/>
    </source>
</evidence>
<evidence type="ECO:0000256" key="1">
    <source>
        <dbReference type="ARBA" id="ARBA00001966"/>
    </source>
</evidence>
<proteinExistence type="inferred from homology"/>
<dbReference type="EMBL" id="SEYY01003957">
    <property type="protein sequence ID" value="KAB7504017.1"/>
    <property type="molecule type" value="Genomic_DNA"/>
</dbReference>
<evidence type="ECO:0000256" key="5">
    <source>
        <dbReference type="ARBA" id="ARBA00023004"/>
    </source>
</evidence>
<organism evidence="8 9">
    <name type="scientific">Armadillidium nasatum</name>
    <dbReference type="NCBI Taxonomy" id="96803"/>
    <lineage>
        <taxon>Eukaryota</taxon>
        <taxon>Metazoa</taxon>
        <taxon>Ecdysozoa</taxon>
        <taxon>Arthropoda</taxon>
        <taxon>Crustacea</taxon>
        <taxon>Multicrustacea</taxon>
        <taxon>Malacostraca</taxon>
        <taxon>Eumalacostraca</taxon>
        <taxon>Peracarida</taxon>
        <taxon>Isopoda</taxon>
        <taxon>Oniscidea</taxon>
        <taxon>Crinocheta</taxon>
        <taxon>Armadillidiidae</taxon>
        <taxon>Armadillidium</taxon>
    </lineage>
</organism>
<evidence type="ECO:0000256" key="2">
    <source>
        <dbReference type="ARBA" id="ARBA00005156"/>
    </source>
</evidence>